<dbReference type="Pfam" id="PF09127">
    <property type="entry name" value="Leuk-A4-hydro_C"/>
    <property type="match status" value="1"/>
</dbReference>
<comment type="cofactor">
    <cofactor evidence="11">
        <name>Zn(2+)</name>
        <dbReference type="ChEBI" id="CHEBI:29105"/>
    </cofactor>
    <text evidence="11">Binds 1 zinc ion per subunit.</text>
</comment>
<dbReference type="InterPro" id="IPR015211">
    <property type="entry name" value="Peptidase_M1_C"/>
</dbReference>
<feature type="binding site" evidence="11">
    <location>
        <position position="311"/>
    </location>
    <ligand>
        <name>Zn(2+)</name>
        <dbReference type="ChEBI" id="CHEBI:29105"/>
        <note>catalytic</note>
    </ligand>
</feature>
<dbReference type="FunFam" id="2.60.40.1730:FF:000004">
    <property type="entry name" value="Leukotriene A(4) hydrolase"/>
    <property type="match status" value="1"/>
</dbReference>
<dbReference type="InterPro" id="IPR038502">
    <property type="entry name" value="M1_LTA-4_hydro/amino_C_sf"/>
</dbReference>
<name>A0A4T0FTI8_9BASI</name>
<dbReference type="GO" id="GO:0005829">
    <property type="term" value="C:cytosol"/>
    <property type="evidence" value="ECO:0007669"/>
    <property type="project" value="TreeGrafter"/>
</dbReference>
<dbReference type="Proteomes" id="UP000310189">
    <property type="component" value="Unassembled WGS sequence"/>
</dbReference>
<dbReference type="Gene3D" id="3.30.2010.30">
    <property type="match status" value="1"/>
</dbReference>
<dbReference type="AlphaFoldDB" id="A0A4T0FTI8"/>
<evidence type="ECO:0000256" key="7">
    <source>
        <dbReference type="ARBA" id="ARBA00022833"/>
    </source>
</evidence>
<evidence type="ECO:0000313" key="13">
    <source>
        <dbReference type="EMBL" id="TIA91630.1"/>
    </source>
</evidence>
<dbReference type="Gene3D" id="2.60.40.1730">
    <property type="entry name" value="tricorn interacting facor f3 domain"/>
    <property type="match status" value="1"/>
</dbReference>
<dbReference type="PANTHER" id="PTHR45726:SF3">
    <property type="entry name" value="LEUKOTRIENE A-4 HYDROLASE"/>
    <property type="match status" value="1"/>
</dbReference>
<dbReference type="CDD" id="cd09599">
    <property type="entry name" value="M1_LTA4H"/>
    <property type="match status" value="1"/>
</dbReference>
<dbReference type="GO" id="GO:0004301">
    <property type="term" value="F:epoxide hydrolase activity"/>
    <property type="evidence" value="ECO:0007669"/>
    <property type="project" value="TreeGrafter"/>
</dbReference>
<keyword evidence="4" id="KW-0645">Protease</keyword>
<feature type="binding site" evidence="10">
    <location>
        <begin position="282"/>
        <end position="287"/>
    </location>
    <ligand>
        <name>a peptide</name>
        <dbReference type="ChEBI" id="CHEBI:60466"/>
    </ligand>
</feature>
<dbReference type="SMART" id="SM01263">
    <property type="entry name" value="Leuk-A4-hydro_C"/>
    <property type="match status" value="1"/>
</dbReference>
<comment type="caution">
    <text evidence="13">The sequence shown here is derived from an EMBL/GenBank/DDBJ whole genome shotgun (WGS) entry which is preliminary data.</text>
</comment>
<proteinExistence type="inferred from homology"/>
<reference evidence="13 14" key="1">
    <citation type="submission" date="2019-03" db="EMBL/GenBank/DDBJ databases">
        <title>Sequencing 23 genomes of Wallemia ichthyophaga.</title>
        <authorList>
            <person name="Gostincar C."/>
        </authorList>
    </citation>
    <scope>NUCLEOTIDE SEQUENCE [LARGE SCALE GENOMIC DNA]</scope>
    <source>
        <strain evidence="13 14">EXF-5753</strain>
    </source>
</reference>
<feature type="active site" description="Proton donor" evidence="9">
    <location>
        <position position="400"/>
    </location>
</feature>
<dbReference type="SUPFAM" id="SSF48371">
    <property type="entry name" value="ARM repeat"/>
    <property type="match status" value="1"/>
</dbReference>
<dbReference type="FunFam" id="1.10.390.10:FF:000003">
    <property type="entry name" value="Leukotriene A(4) hydrolase"/>
    <property type="match status" value="1"/>
</dbReference>
<keyword evidence="14" id="KW-1185">Reference proteome</keyword>
<dbReference type="PANTHER" id="PTHR45726">
    <property type="entry name" value="LEUKOTRIENE A-4 HYDROLASE"/>
    <property type="match status" value="1"/>
</dbReference>
<dbReference type="PRINTS" id="PR00756">
    <property type="entry name" value="ALADIPTASE"/>
</dbReference>
<evidence type="ECO:0000259" key="12">
    <source>
        <dbReference type="SMART" id="SM01263"/>
    </source>
</evidence>
<keyword evidence="5 11" id="KW-0479">Metal-binding</keyword>
<dbReference type="InterPro" id="IPR049980">
    <property type="entry name" value="LTA4H_cat"/>
</dbReference>
<organism evidence="13 14">
    <name type="scientific">Wallemia hederae</name>
    <dbReference type="NCBI Taxonomy" id="1540922"/>
    <lineage>
        <taxon>Eukaryota</taxon>
        <taxon>Fungi</taxon>
        <taxon>Dikarya</taxon>
        <taxon>Basidiomycota</taxon>
        <taxon>Wallemiomycotina</taxon>
        <taxon>Wallemiomycetes</taxon>
        <taxon>Wallemiales</taxon>
        <taxon>Wallemiaceae</taxon>
        <taxon>Wallemia</taxon>
    </lineage>
</organism>
<feature type="binding site" evidence="11">
    <location>
        <position position="315"/>
    </location>
    <ligand>
        <name>Zn(2+)</name>
        <dbReference type="ChEBI" id="CHEBI:29105"/>
        <note>catalytic</note>
    </ligand>
</feature>
<protein>
    <recommendedName>
        <fullName evidence="12">Peptidase M1 leukotriene A4 hydrolase/aminopeptidase C-terminal domain-containing protein</fullName>
    </recommendedName>
</protein>
<evidence type="ECO:0000256" key="5">
    <source>
        <dbReference type="ARBA" id="ARBA00022723"/>
    </source>
</evidence>
<evidence type="ECO:0000256" key="1">
    <source>
        <dbReference type="ARBA" id="ARBA00004496"/>
    </source>
</evidence>
<sequence>MTYSPVPATTRDKATQSNYEDISATHLHLDWRICWDKQEISGSVTHSFTAHTDNVKEVHLDASYLKIRGVSAATGNLNFKLHPRHEIMGNRFDVYLPHTLNKGDKIDVTIQYSTTEHCTALAWLDKQQTSGGDYPYVYSQCEAIHARSMVPCQDTPSSKFTYSSTVTSTLPALMSALRVSPPKSTPLHDVLDKETVYHYNQPIPIPSYLLAIASGKLVYKSFDVPDGVTWDSGVWTEPELMDASYWEFKDDVPKYIRQLELISESEYNWGTYDVLVQPQSAPFGGMENTCLTFATPTLLAGDRSLTDVLAHEGAHSHFGNAITCYNWDSFWTNEGFTTYMERLILQFIHSKADRDFSYIIGRKALQESFEEMKDEPRYQRLVIPYHVGEDPDEGFSSVPYDKGANFLYYLEKTVGGLDVFLPFIRNYVKTFKGKSIATADFHAHLFYFYKDNQAVTDKLKAVDFDAWYNGSGTSLPVELDYDTSLADRAYELAARWNALRDASTKELESAFSASDIAHFNSNQKVVFLEKLQSYPPFRESVPLSIAKVYSFDQAQNAEIRFRFYMLALSAGKTYAQAAAKWVSRQGRMKFCRPLYRSLNKVDSALAVGTFRQNENFYHPIAAKQIRRDLKLDA</sequence>
<dbReference type="InterPro" id="IPR042097">
    <property type="entry name" value="Aminopeptidase_N-like_N_sf"/>
</dbReference>
<dbReference type="InterPro" id="IPR027268">
    <property type="entry name" value="Peptidase_M4/M1_CTD_sf"/>
</dbReference>
<dbReference type="InterPro" id="IPR034015">
    <property type="entry name" value="M1_LTA4H"/>
</dbReference>
<dbReference type="InterPro" id="IPR016024">
    <property type="entry name" value="ARM-type_fold"/>
</dbReference>
<keyword evidence="8" id="KW-0482">Metalloprotease</keyword>
<evidence type="ECO:0000256" key="4">
    <source>
        <dbReference type="ARBA" id="ARBA00022670"/>
    </source>
</evidence>
<dbReference type="InterPro" id="IPR014782">
    <property type="entry name" value="Peptidase_M1_dom"/>
</dbReference>
<evidence type="ECO:0000256" key="10">
    <source>
        <dbReference type="PIRSR" id="PIRSR634015-2"/>
    </source>
</evidence>
<feature type="binding site" evidence="10">
    <location>
        <begin position="140"/>
        <end position="142"/>
    </location>
    <ligand>
        <name>a peptide</name>
        <dbReference type="ChEBI" id="CHEBI:60466"/>
    </ligand>
</feature>
<dbReference type="GO" id="GO:0006508">
    <property type="term" value="P:proteolysis"/>
    <property type="evidence" value="ECO:0007669"/>
    <property type="project" value="UniProtKB-KW"/>
</dbReference>
<feature type="binding site" evidence="11">
    <location>
        <position position="334"/>
    </location>
    <ligand>
        <name>Zn(2+)</name>
        <dbReference type="ChEBI" id="CHEBI:29105"/>
        <note>catalytic</note>
    </ligand>
</feature>
<evidence type="ECO:0000256" key="9">
    <source>
        <dbReference type="PIRSR" id="PIRSR634015-1"/>
    </source>
</evidence>
<dbReference type="Gene3D" id="1.25.40.320">
    <property type="entry name" value="Peptidase M1, leukotriene A4 hydrolase/aminopeptidase C-terminal domain"/>
    <property type="match status" value="1"/>
</dbReference>
<feature type="active site" description="Proton acceptor" evidence="9">
    <location>
        <position position="312"/>
    </location>
</feature>
<keyword evidence="7 11" id="KW-0862">Zinc</keyword>
<dbReference type="GO" id="GO:0070006">
    <property type="term" value="F:metalloaminopeptidase activity"/>
    <property type="evidence" value="ECO:0007669"/>
    <property type="project" value="UniProtKB-ARBA"/>
</dbReference>
<dbReference type="Pfam" id="PF17900">
    <property type="entry name" value="Peptidase_M1_N"/>
    <property type="match status" value="1"/>
</dbReference>
<dbReference type="Pfam" id="PF01433">
    <property type="entry name" value="Peptidase_M1"/>
    <property type="match status" value="1"/>
</dbReference>
<dbReference type="FunFam" id="3.30.2010.30:FF:000001">
    <property type="entry name" value="Leukotriene A(4) hydrolase"/>
    <property type="match status" value="1"/>
</dbReference>
<comment type="subcellular location">
    <subcellularLocation>
        <location evidence="1">Cytoplasm</location>
    </subcellularLocation>
</comment>
<dbReference type="FunFam" id="1.25.40.320:FF:000001">
    <property type="entry name" value="Leukotriene A(4) hydrolase"/>
    <property type="match status" value="1"/>
</dbReference>
<evidence type="ECO:0000256" key="2">
    <source>
        <dbReference type="ARBA" id="ARBA00010136"/>
    </source>
</evidence>
<evidence type="ECO:0000313" key="14">
    <source>
        <dbReference type="Proteomes" id="UP000310189"/>
    </source>
</evidence>
<evidence type="ECO:0000256" key="8">
    <source>
        <dbReference type="ARBA" id="ARBA00023049"/>
    </source>
</evidence>
<accession>A0A4T0FTI8</accession>
<gene>
    <name evidence="13" type="ORF">E3P99_01031</name>
</gene>
<feature type="binding site" evidence="10">
    <location>
        <begin position="587"/>
        <end position="589"/>
    </location>
    <ligand>
        <name>a peptide</name>
        <dbReference type="ChEBI" id="CHEBI:60466"/>
    </ligand>
</feature>
<dbReference type="SUPFAM" id="SSF55486">
    <property type="entry name" value="Metalloproteases ('zincins'), catalytic domain"/>
    <property type="match status" value="1"/>
</dbReference>
<comment type="similarity">
    <text evidence="2">Belongs to the peptidase M1 family.</text>
</comment>
<dbReference type="InterPro" id="IPR045357">
    <property type="entry name" value="Aminopeptidase_N-like_N"/>
</dbReference>
<keyword evidence="6" id="KW-0378">Hydrolase</keyword>
<dbReference type="Gene3D" id="1.10.390.10">
    <property type="entry name" value="Neutral Protease Domain 2"/>
    <property type="match status" value="1"/>
</dbReference>
<dbReference type="GO" id="GO:0008270">
    <property type="term" value="F:zinc ion binding"/>
    <property type="evidence" value="ECO:0007669"/>
    <property type="project" value="InterPro"/>
</dbReference>
<dbReference type="SUPFAM" id="SSF63737">
    <property type="entry name" value="Leukotriene A4 hydrolase N-terminal domain"/>
    <property type="match status" value="1"/>
</dbReference>
<keyword evidence="3" id="KW-0963">Cytoplasm</keyword>
<evidence type="ECO:0000256" key="3">
    <source>
        <dbReference type="ARBA" id="ARBA00022490"/>
    </source>
</evidence>
<evidence type="ECO:0000256" key="11">
    <source>
        <dbReference type="PIRSR" id="PIRSR634015-3"/>
    </source>
</evidence>
<feature type="domain" description="Peptidase M1 leukotriene A4 hydrolase/aminopeptidase C-terminal" evidence="12">
    <location>
        <begin position="484"/>
        <end position="629"/>
    </location>
</feature>
<dbReference type="EMBL" id="SPNW01000011">
    <property type="protein sequence ID" value="TIA91630.1"/>
    <property type="molecule type" value="Genomic_DNA"/>
</dbReference>
<evidence type="ECO:0000256" key="6">
    <source>
        <dbReference type="ARBA" id="ARBA00022801"/>
    </source>
</evidence>
<dbReference type="OrthoDB" id="79562at2759"/>
<dbReference type="InterPro" id="IPR001930">
    <property type="entry name" value="Peptidase_M1"/>
</dbReference>